<accession>A0A8B4IBD2</accession>
<gene>
    <name evidence="1" type="ORF">NCTC10038_03623</name>
</gene>
<proteinExistence type="predicted"/>
<protein>
    <submittedName>
        <fullName evidence="1">Uncharacterized protein</fullName>
    </submittedName>
</protein>
<name>A0A8B4IBD2_PSEFL</name>
<organism evidence="1 2">
    <name type="scientific">Pseudomonas fluorescens</name>
    <dbReference type="NCBI Taxonomy" id="294"/>
    <lineage>
        <taxon>Bacteria</taxon>
        <taxon>Pseudomonadati</taxon>
        <taxon>Pseudomonadota</taxon>
        <taxon>Gammaproteobacteria</taxon>
        <taxon>Pseudomonadales</taxon>
        <taxon>Pseudomonadaceae</taxon>
        <taxon>Pseudomonas</taxon>
    </lineage>
</organism>
<evidence type="ECO:0000313" key="1">
    <source>
        <dbReference type="EMBL" id="SQF92192.1"/>
    </source>
</evidence>
<dbReference type="Proteomes" id="UP000248640">
    <property type="component" value="Chromosome 1"/>
</dbReference>
<evidence type="ECO:0000313" key="2">
    <source>
        <dbReference type="Proteomes" id="UP000248640"/>
    </source>
</evidence>
<reference evidence="1 2" key="1">
    <citation type="submission" date="2018-06" db="EMBL/GenBank/DDBJ databases">
        <authorList>
            <consortium name="Pathogen Informatics"/>
            <person name="Doyle S."/>
        </authorList>
    </citation>
    <scope>NUCLEOTIDE SEQUENCE [LARGE SCALE GENOMIC DNA]</scope>
    <source>
        <strain evidence="1 2">NCTC10038</strain>
    </source>
</reference>
<dbReference type="EMBL" id="LS483372">
    <property type="protein sequence ID" value="SQF92192.1"/>
    <property type="molecule type" value="Genomic_DNA"/>
</dbReference>
<sequence>MTTIAYKDGVIETQSKQVLGHLPAILCDHWIGPPHAARTSLLY</sequence>
<dbReference type="AlphaFoldDB" id="A0A8B4IBD2"/>